<dbReference type="Pfam" id="PF13852">
    <property type="entry name" value="DUF4197"/>
    <property type="match status" value="1"/>
</dbReference>
<dbReference type="InterPro" id="IPR025245">
    <property type="entry name" value="DUF4197"/>
</dbReference>
<comment type="caution">
    <text evidence="1">The sequence shown here is derived from an EMBL/GenBank/DDBJ whole genome shotgun (WGS) entry which is preliminary data.</text>
</comment>
<evidence type="ECO:0000313" key="2">
    <source>
        <dbReference type="Proteomes" id="UP000245535"/>
    </source>
</evidence>
<dbReference type="OrthoDB" id="5292580at2"/>
<dbReference type="AlphaFoldDB" id="A0A315Z799"/>
<name>A0A315Z799_SEDFL</name>
<dbReference type="RefSeq" id="WP_109620741.1">
    <property type="nucleotide sequence ID" value="NZ_QGDO01000005.1"/>
</dbReference>
<gene>
    <name evidence="1" type="ORF">BC781_105281</name>
</gene>
<reference evidence="1 2" key="1">
    <citation type="submission" date="2018-03" db="EMBL/GenBank/DDBJ databases">
        <title>Genomic Encyclopedia of Archaeal and Bacterial Type Strains, Phase II (KMG-II): from individual species to whole genera.</title>
        <authorList>
            <person name="Goeker M."/>
        </authorList>
    </citation>
    <scope>NUCLEOTIDE SEQUENCE [LARGE SCALE GENOMIC DNA]</scope>
    <source>
        <strain evidence="1 2">DSM 28229</strain>
    </source>
</reference>
<keyword evidence="2" id="KW-1185">Reference proteome</keyword>
<evidence type="ECO:0000313" key="1">
    <source>
        <dbReference type="EMBL" id="PWJ40213.1"/>
    </source>
</evidence>
<organism evidence="1 2">
    <name type="scientific">Sediminitomix flava</name>
    <dbReference type="NCBI Taxonomy" id="379075"/>
    <lineage>
        <taxon>Bacteria</taxon>
        <taxon>Pseudomonadati</taxon>
        <taxon>Bacteroidota</taxon>
        <taxon>Cytophagia</taxon>
        <taxon>Cytophagales</taxon>
        <taxon>Flammeovirgaceae</taxon>
        <taxon>Sediminitomix</taxon>
    </lineage>
</organism>
<dbReference type="Proteomes" id="UP000245535">
    <property type="component" value="Unassembled WGS sequence"/>
</dbReference>
<sequence length="245" mass="27569">MKVTLLLLLNLFLIQSVSYAQFWDFFKKKQNTQEASTSNSSSFLGLSEKEVSDGLKEALTIGIKKGVDEVAKTNGYFLNPEIKIPLPEEVGMVEQKLKLVGQEKLVEDAVESLNRAAEQAAPEAKTLFVNAIKQMTINDAVDILKGTDNSATQYLKKSTNDELVKKFKPIVENSLEKVNATKYWDDVFNQYNKIPFVKKVNPNLTDYVTQKAIDGLFVQIAKEEKEIRNDPKARATDLLEKVFGK</sequence>
<protein>
    <submittedName>
        <fullName evidence="1">Uncharacterized protein DUF4197</fullName>
    </submittedName>
</protein>
<dbReference type="EMBL" id="QGDO01000005">
    <property type="protein sequence ID" value="PWJ40213.1"/>
    <property type="molecule type" value="Genomic_DNA"/>
</dbReference>
<proteinExistence type="predicted"/>
<accession>A0A315Z799</accession>